<dbReference type="InterPro" id="IPR028082">
    <property type="entry name" value="Peripla_BP_I"/>
</dbReference>
<evidence type="ECO:0000256" key="4">
    <source>
        <dbReference type="SAM" id="SignalP"/>
    </source>
</evidence>
<keyword evidence="3" id="KW-0813">Transport</keyword>
<evidence type="ECO:0000259" key="5">
    <source>
        <dbReference type="Pfam" id="PF13458"/>
    </source>
</evidence>
<keyword evidence="3" id="KW-0029">Amino-acid transport</keyword>
<reference evidence="6" key="1">
    <citation type="submission" date="2022-10" db="EMBL/GenBank/DDBJ databases">
        <title>Roseovarius pelagicus sp. nov., isolated from Arctic seawater.</title>
        <authorList>
            <person name="Hong Y.W."/>
            <person name="Hwang C.Y."/>
        </authorList>
    </citation>
    <scope>NUCLEOTIDE SEQUENCE</scope>
    <source>
        <strain evidence="6">HL-MP18</strain>
        <plasmid evidence="6">unnamed2</plasmid>
    </source>
</reference>
<organism evidence="6 7">
    <name type="scientific">Roseovarius pelagicus</name>
    <dbReference type="NCBI Taxonomy" id="2980108"/>
    <lineage>
        <taxon>Bacteria</taxon>
        <taxon>Pseudomonadati</taxon>
        <taxon>Pseudomonadota</taxon>
        <taxon>Alphaproteobacteria</taxon>
        <taxon>Rhodobacterales</taxon>
        <taxon>Roseobacteraceae</taxon>
        <taxon>Roseovarius</taxon>
    </lineage>
</organism>
<keyword evidence="6" id="KW-0614">Plasmid</keyword>
<proteinExistence type="inferred from homology"/>
<dbReference type="EMBL" id="CP106737">
    <property type="protein sequence ID" value="UXX81486.1"/>
    <property type="molecule type" value="Genomic_DNA"/>
</dbReference>
<accession>A0ABY6D5R5</accession>
<sequence>MRLNKLVVAALISVSSTVALAQDTVKIGALLPLSGNYGFLGVSERYGIDMALEEINAEGGVLGKQIEVQYEDSGTAAQSTRKATRMLQNDKVDFFVNGGGSSVSTAMAEFALRNKVVNLALDPNSEELVRGKANRYFFLVPPPSSMIANAFVPEVAKLGKSVYFLTHDYSYGIAQTTEQRRVLKEYADVEEVGETRIPLGTRDFSSQIIAVATPSQMC</sequence>
<dbReference type="Gene3D" id="3.40.50.2300">
    <property type="match status" value="1"/>
</dbReference>
<dbReference type="SUPFAM" id="SSF53822">
    <property type="entry name" value="Periplasmic binding protein-like I"/>
    <property type="match status" value="1"/>
</dbReference>
<dbReference type="PANTHER" id="PTHR30483:SF6">
    <property type="entry name" value="PERIPLASMIC BINDING PROTEIN OF ABC TRANSPORTER FOR NATURAL AMINO ACIDS"/>
    <property type="match status" value="1"/>
</dbReference>
<dbReference type="InterPro" id="IPR028081">
    <property type="entry name" value="Leu-bd"/>
</dbReference>
<dbReference type="InterPro" id="IPR051010">
    <property type="entry name" value="BCAA_transport"/>
</dbReference>
<evidence type="ECO:0000256" key="3">
    <source>
        <dbReference type="ARBA" id="ARBA00022970"/>
    </source>
</evidence>
<dbReference type="PANTHER" id="PTHR30483">
    <property type="entry name" value="LEUCINE-SPECIFIC-BINDING PROTEIN"/>
    <property type="match status" value="1"/>
</dbReference>
<evidence type="ECO:0000313" key="7">
    <source>
        <dbReference type="Proteomes" id="UP001064087"/>
    </source>
</evidence>
<geneLocation type="plasmid" evidence="6 7">
    <name>unnamed2</name>
</geneLocation>
<feature type="domain" description="Leucine-binding protein" evidence="5">
    <location>
        <begin position="24"/>
        <end position="211"/>
    </location>
</feature>
<evidence type="ECO:0000256" key="1">
    <source>
        <dbReference type="ARBA" id="ARBA00010062"/>
    </source>
</evidence>
<keyword evidence="2 4" id="KW-0732">Signal</keyword>
<dbReference type="Pfam" id="PF13458">
    <property type="entry name" value="Peripla_BP_6"/>
    <property type="match status" value="1"/>
</dbReference>
<evidence type="ECO:0000313" key="6">
    <source>
        <dbReference type="EMBL" id="UXX81486.1"/>
    </source>
</evidence>
<gene>
    <name evidence="6" type="ORF">N7U68_00005</name>
</gene>
<comment type="similarity">
    <text evidence="1">Belongs to the leucine-binding protein family.</text>
</comment>
<feature type="signal peptide" evidence="4">
    <location>
        <begin position="1"/>
        <end position="21"/>
    </location>
</feature>
<protein>
    <submittedName>
        <fullName evidence="6">ABC transporter substrate-binding protein</fullName>
    </submittedName>
</protein>
<dbReference type="RefSeq" id="WP_263046683.1">
    <property type="nucleotide sequence ID" value="NZ_CP106737.1"/>
</dbReference>
<name>A0ABY6D5R5_9RHOB</name>
<dbReference type="Proteomes" id="UP001064087">
    <property type="component" value="Plasmid unnamed2"/>
</dbReference>
<feature type="chain" id="PRO_5046054446" evidence="4">
    <location>
        <begin position="22"/>
        <end position="218"/>
    </location>
</feature>
<keyword evidence="7" id="KW-1185">Reference proteome</keyword>
<evidence type="ECO:0000256" key="2">
    <source>
        <dbReference type="ARBA" id="ARBA00022729"/>
    </source>
</evidence>